<organism evidence="2 3">
    <name type="scientific">Actinomadura fulvescens</name>
    <dbReference type="NCBI Taxonomy" id="46160"/>
    <lineage>
        <taxon>Bacteria</taxon>
        <taxon>Bacillati</taxon>
        <taxon>Actinomycetota</taxon>
        <taxon>Actinomycetes</taxon>
        <taxon>Streptosporangiales</taxon>
        <taxon>Thermomonosporaceae</taxon>
        <taxon>Actinomadura</taxon>
    </lineage>
</organism>
<dbReference type="Proteomes" id="UP001501509">
    <property type="component" value="Unassembled WGS sequence"/>
</dbReference>
<feature type="chain" id="PRO_5047397471" description="Calcium-binding protein" evidence="1">
    <location>
        <begin position="28"/>
        <end position="232"/>
    </location>
</feature>
<gene>
    <name evidence="2" type="ORF">GCM10010411_57360</name>
</gene>
<evidence type="ECO:0008006" key="4">
    <source>
        <dbReference type="Google" id="ProtNLM"/>
    </source>
</evidence>
<name>A0ABP6CJ90_9ACTN</name>
<dbReference type="EMBL" id="BAAATD010000008">
    <property type="protein sequence ID" value="GAA2614935.1"/>
    <property type="molecule type" value="Genomic_DNA"/>
</dbReference>
<accession>A0ABP6CJ90</accession>
<dbReference type="RefSeq" id="WP_344545565.1">
    <property type="nucleotide sequence ID" value="NZ_BAAATD010000008.1"/>
</dbReference>
<evidence type="ECO:0000313" key="2">
    <source>
        <dbReference type="EMBL" id="GAA2614935.1"/>
    </source>
</evidence>
<sequence>MQRLLIAALAPATAAGLVLVAPTTSHAADAPSITAITVKPSLAVQTGHNRQKITVQIQTNAADVDASAIPVRGSGGLVFSPKKIRDGLWEATDYLYNYEAAGTWTVDVTAWDADYNDTKKSKTFQVRRGTYFAGFGASPSKVRRGKAISVAGQLRGLNSYGEYVPFRGQKVTIYFKKKGTQKWVRYAVVTTARNGKFTKRFKAKASGWWIAGYAGNATWYKSLSKSKGVVVR</sequence>
<keyword evidence="1" id="KW-0732">Signal</keyword>
<proteinExistence type="predicted"/>
<evidence type="ECO:0000256" key="1">
    <source>
        <dbReference type="SAM" id="SignalP"/>
    </source>
</evidence>
<reference evidence="3" key="1">
    <citation type="journal article" date="2019" name="Int. J. Syst. Evol. Microbiol.">
        <title>The Global Catalogue of Microorganisms (GCM) 10K type strain sequencing project: providing services to taxonomists for standard genome sequencing and annotation.</title>
        <authorList>
            <consortium name="The Broad Institute Genomics Platform"/>
            <consortium name="The Broad Institute Genome Sequencing Center for Infectious Disease"/>
            <person name="Wu L."/>
            <person name="Ma J."/>
        </authorList>
    </citation>
    <scope>NUCLEOTIDE SEQUENCE [LARGE SCALE GENOMIC DNA]</scope>
    <source>
        <strain evidence="3">JCM 6833</strain>
    </source>
</reference>
<feature type="signal peptide" evidence="1">
    <location>
        <begin position="1"/>
        <end position="27"/>
    </location>
</feature>
<comment type="caution">
    <text evidence="2">The sequence shown here is derived from an EMBL/GenBank/DDBJ whole genome shotgun (WGS) entry which is preliminary data.</text>
</comment>
<protein>
    <recommendedName>
        <fullName evidence="4">Calcium-binding protein</fullName>
    </recommendedName>
</protein>
<evidence type="ECO:0000313" key="3">
    <source>
        <dbReference type="Proteomes" id="UP001501509"/>
    </source>
</evidence>
<keyword evidence="3" id="KW-1185">Reference proteome</keyword>